<reference evidence="13" key="1">
    <citation type="submission" date="2019-04" db="EMBL/GenBank/DDBJ databases">
        <title>Genome assembly of Zosterops borbonicus 15179.</title>
        <authorList>
            <person name="Leroy T."/>
            <person name="Anselmetti Y."/>
            <person name="Tilak M.-K."/>
            <person name="Nabholz B."/>
        </authorList>
    </citation>
    <scope>NUCLEOTIDE SEQUENCE</scope>
    <source>
        <strain evidence="13">HGM_15179</strain>
        <tissue evidence="13">Muscle</tissue>
    </source>
</reference>
<dbReference type="SUPFAM" id="SSF50122">
    <property type="entry name" value="DNA-binding domain of retroviral integrase"/>
    <property type="match status" value="1"/>
</dbReference>
<dbReference type="InterPro" id="IPR001584">
    <property type="entry name" value="Integrase_cat-core"/>
</dbReference>
<proteinExistence type="predicted"/>
<evidence type="ECO:0000256" key="9">
    <source>
        <dbReference type="ARBA" id="ARBA00023125"/>
    </source>
</evidence>
<dbReference type="InterPro" id="IPR036862">
    <property type="entry name" value="Integrase_C_dom_sf_retrovir"/>
</dbReference>
<dbReference type="GO" id="GO:0003677">
    <property type="term" value="F:DNA binding"/>
    <property type="evidence" value="ECO:0007669"/>
    <property type="project" value="UniProtKB-KW"/>
</dbReference>
<keyword evidence="1" id="KW-0808">Transferase</keyword>
<evidence type="ECO:0000256" key="10">
    <source>
        <dbReference type="PROSITE-ProRule" id="PRU00506"/>
    </source>
</evidence>
<comment type="caution">
    <text evidence="13">The sequence shown here is derived from an EMBL/GenBank/DDBJ whole genome shotgun (WGS) entry which is preliminary data.</text>
</comment>
<evidence type="ECO:0000256" key="7">
    <source>
        <dbReference type="ARBA" id="ARBA00022908"/>
    </source>
</evidence>
<sequence length="198" mass="22284">MGITHVLEFGRLKYAHVTVDTYSKFIWATAQPGEKALHVERHLSVCFAVMGVPVEIKTDNGPAYVGQRVARFMQKWEVKHTTGIPHSPTDEAVVERANRTLKEYLAKQKQTDDIDVVSRSSKALFTLNYLCLAEGREEPVVVIHHHAIKEGRLQAIPGLYVYYKNMRTGEWQGPSQVLFNGQGYMCVSTEAGPVWVPS</sequence>
<feature type="domain" description="Integrase catalytic" evidence="11">
    <location>
        <begin position="1"/>
        <end position="147"/>
    </location>
</feature>
<gene>
    <name evidence="13" type="ORF">HGM15179_020831</name>
</gene>
<dbReference type="GO" id="GO:0035613">
    <property type="term" value="F:RNA stem-loop binding"/>
    <property type="evidence" value="ECO:0007669"/>
    <property type="project" value="TreeGrafter"/>
</dbReference>
<dbReference type="GO" id="GO:0046872">
    <property type="term" value="F:metal ion binding"/>
    <property type="evidence" value="ECO:0007669"/>
    <property type="project" value="UniProtKB-KW"/>
</dbReference>
<dbReference type="GO" id="GO:0004519">
    <property type="term" value="F:endonuclease activity"/>
    <property type="evidence" value="ECO:0007669"/>
    <property type="project" value="UniProtKB-KW"/>
</dbReference>
<evidence type="ECO:0000313" key="14">
    <source>
        <dbReference type="Proteomes" id="UP000796761"/>
    </source>
</evidence>
<evidence type="ECO:0000256" key="1">
    <source>
        <dbReference type="ARBA" id="ARBA00022679"/>
    </source>
</evidence>
<protein>
    <recommendedName>
        <fullName evidence="15">Integrase</fullName>
    </recommendedName>
</protein>
<dbReference type="InterPro" id="IPR012337">
    <property type="entry name" value="RNaseH-like_sf"/>
</dbReference>
<dbReference type="GO" id="GO:0003964">
    <property type="term" value="F:RNA-directed DNA polymerase activity"/>
    <property type="evidence" value="ECO:0007669"/>
    <property type="project" value="UniProtKB-KW"/>
</dbReference>
<dbReference type="Pfam" id="PF00552">
    <property type="entry name" value="IN_DBD_C"/>
    <property type="match status" value="1"/>
</dbReference>
<dbReference type="Gene3D" id="2.30.30.10">
    <property type="entry name" value="Integrase, C-terminal domain superfamily, retroviral"/>
    <property type="match status" value="1"/>
</dbReference>
<keyword evidence="4" id="KW-0479">Metal-binding</keyword>
<feature type="domain" description="Integrase-type" evidence="12">
    <location>
        <begin position="159"/>
        <end position="198"/>
    </location>
</feature>
<evidence type="ECO:0000259" key="11">
    <source>
        <dbReference type="PROSITE" id="PS50994"/>
    </source>
</evidence>
<evidence type="ECO:0000256" key="6">
    <source>
        <dbReference type="ARBA" id="ARBA00022801"/>
    </source>
</evidence>
<keyword evidence="6" id="KW-0378">Hydrolase</keyword>
<keyword evidence="14" id="KW-1185">Reference proteome</keyword>
<keyword evidence="7" id="KW-0229">DNA integration</keyword>
<dbReference type="Gene3D" id="3.30.420.10">
    <property type="entry name" value="Ribonuclease H-like superfamily/Ribonuclease H"/>
    <property type="match status" value="1"/>
</dbReference>
<evidence type="ECO:0000256" key="8">
    <source>
        <dbReference type="ARBA" id="ARBA00022918"/>
    </source>
</evidence>
<dbReference type="GO" id="GO:0015074">
    <property type="term" value="P:DNA integration"/>
    <property type="evidence" value="ECO:0007669"/>
    <property type="project" value="UniProtKB-KW"/>
</dbReference>
<dbReference type="Pfam" id="PF00665">
    <property type="entry name" value="rve"/>
    <property type="match status" value="1"/>
</dbReference>
<keyword evidence="3" id="KW-0540">Nuclease</keyword>
<evidence type="ECO:0000256" key="5">
    <source>
        <dbReference type="ARBA" id="ARBA00022759"/>
    </source>
</evidence>
<dbReference type="PANTHER" id="PTHR41694:SF3">
    <property type="entry name" value="RNA-DIRECTED DNA POLYMERASE-RELATED"/>
    <property type="match status" value="1"/>
</dbReference>
<keyword evidence="5" id="KW-0255">Endonuclease</keyword>
<evidence type="ECO:0000256" key="4">
    <source>
        <dbReference type="ARBA" id="ARBA00022723"/>
    </source>
</evidence>
<dbReference type="AlphaFoldDB" id="A0A8K1FTT5"/>
<keyword evidence="8" id="KW-0695">RNA-directed DNA polymerase</keyword>
<feature type="DNA-binding region" description="Integrase-type" evidence="10">
    <location>
        <begin position="159"/>
        <end position="198"/>
    </location>
</feature>
<evidence type="ECO:0008006" key="15">
    <source>
        <dbReference type="Google" id="ProtNLM"/>
    </source>
</evidence>
<evidence type="ECO:0000259" key="12">
    <source>
        <dbReference type="PROSITE" id="PS51027"/>
    </source>
</evidence>
<organism evidence="13 14">
    <name type="scientific">Zosterops borbonicus</name>
    <dbReference type="NCBI Taxonomy" id="364589"/>
    <lineage>
        <taxon>Eukaryota</taxon>
        <taxon>Metazoa</taxon>
        <taxon>Chordata</taxon>
        <taxon>Craniata</taxon>
        <taxon>Vertebrata</taxon>
        <taxon>Euteleostomi</taxon>
        <taxon>Archelosauria</taxon>
        <taxon>Archosauria</taxon>
        <taxon>Dinosauria</taxon>
        <taxon>Saurischia</taxon>
        <taxon>Theropoda</taxon>
        <taxon>Coelurosauria</taxon>
        <taxon>Aves</taxon>
        <taxon>Neognathae</taxon>
        <taxon>Neoaves</taxon>
        <taxon>Telluraves</taxon>
        <taxon>Australaves</taxon>
        <taxon>Passeriformes</taxon>
        <taxon>Sylvioidea</taxon>
        <taxon>Zosteropidae</taxon>
        <taxon>Zosterops</taxon>
    </lineage>
</organism>
<dbReference type="GO" id="GO:0016787">
    <property type="term" value="F:hydrolase activity"/>
    <property type="evidence" value="ECO:0007669"/>
    <property type="project" value="UniProtKB-KW"/>
</dbReference>
<dbReference type="EMBL" id="SWJQ01002679">
    <property type="protein sequence ID" value="TRZ06278.1"/>
    <property type="molecule type" value="Genomic_DNA"/>
</dbReference>
<dbReference type="PANTHER" id="PTHR41694">
    <property type="entry name" value="ENDOGENOUS RETROVIRUS GROUP K MEMBER POL PROTEIN"/>
    <property type="match status" value="1"/>
</dbReference>
<keyword evidence="9" id="KW-0238">DNA-binding</keyword>
<evidence type="ECO:0000256" key="2">
    <source>
        <dbReference type="ARBA" id="ARBA00022695"/>
    </source>
</evidence>
<evidence type="ECO:0000256" key="3">
    <source>
        <dbReference type="ARBA" id="ARBA00022722"/>
    </source>
</evidence>
<dbReference type="OrthoDB" id="9308938at2759"/>
<dbReference type="PROSITE" id="PS51027">
    <property type="entry name" value="INTEGRASE_DBD"/>
    <property type="match status" value="1"/>
</dbReference>
<dbReference type="PROSITE" id="PS50994">
    <property type="entry name" value="INTEGRASE"/>
    <property type="match status" value="1"/>
</dbReference>
<dbReference type="InterPro" id="IPR001037">
    <property type="entry name" value="Integrase_C_retrovir"/>
</dbReference>
<dbReference type="InterPro" id="IPR036397">
    <property type="entry name" value="RNaseH_sf"/>
</dbReference>
<accession>A0A8K1FTT5</accession>
<evidence type="ECO:0000313" key="13">
    <source>
        <dbReference type="EMBL" id="TRZ06278.1"/>
    </source>
</evidence>
<dbReference type="SUPFAM" id="SSF53098">
    <property type="entry name" value="Ribonuclease H-like"/>
    <property type="match status" value="1"/>
</dbReference>
<dbReference type="Proteomes" id="UP000796761">
    <property type="component" value="Unassembled WGS sequence"/>
</dbReference>
<keyword evidence="2" id="KW-0548">Nucleotidyltransferase</keyword>
<name>A0A8K1FTT5_9PASS</name>